<evidence type="ECO:0000313" key="2">
    <source>
        <dbReference type="Proteomes" id="UP000187181"/>
    </source>
</evidence>
<accession>A0A1R3XRZ8</accession>
<dbReference type="Proteomes" id="UP000187181">
    <property type="component" value="Unassembled WGS sequence"/>
</dbReference>
<organism evidence="1 2">
    <name type="scientific">Pontibacter indicus</name>
    <dbReference type="NCBI Taxonomy" id="1317125"/>
    <lineage>
        <taxon>Bacteria</taxon>
        <taxon>Pseudomonadati</taxon>
        <taxon>Bacteroidota</taxon>
        <taxon>Cytophagia</taxon>
        <taxon>Cytophagales</taxon>
        <taxon>Hymenobacteraceae</taxon>
        <taxon>Pontibacter</taxon>
    </lineage>
</organism>
<dbReference type="STRING" id="1317125.SAMN05444128_3703"/>
<dbReference type="AlphaFoldDB" id="A0A1R3XRZ8"/>
<gene>
    <name evidence="1" type="ORF">SAMN05444128_3703</name>
</gene>
<proteinExistence type="predicted"/>
<name>A0A1R3XRZ8_9BACT</name>
<dbReference type="EMBL" id="FTPP01000004">
    <property type="protein sequence ID" value="SIT94666.1"/>
    <property type="molecule type" value="Genomic_DNA"/>
</dbReference>
<sequence>MDVSGCRSHIYLLPMSLIPDYFVHTTYEDLTKGARKIKRTSRYEVERYEEKTDSKADEINDLFGIKCVPATAWTDRAYHDRRIEYKIEQIKQEGYRNGTKCQTGGKGSCYVMPAGYSNDYIAFTLDGERVDAEIWTTPEAAVVEWNGESVRSPFFNASFIEIMLIHRSLPLPDKFSHENRIGMMNLFCEDAYGEKLMEYSDDLNKISRNLEVTDEDREYYNSLCTTLHRKYGGDMSIYNVPFYFYHEEVEDSLISHGDYEGKNYVCRFRTTKGDNGKQVFNVYLYKKHYYNLYKP</sequence>
<protein>
    <submittedName>
        <fullName evidence="1">Uncharacterized protein</fullName>
    </submittedName>
</protein>
<evidence type="ECO:0000313" key="1">
    <source>
        <dbReference type="EMBL" id="SIT94666.1"/>
    </source>
</evidence>
<keyword evidence="2" id="KW-1185">Reference proteome</keyword>
<reference evidence="2" key="1">
    <citation type="submission" date="2017-01" db="EMBL/GenBank/DDBJ databases">
        <authorList>
            <person name="Varghese N."/>
            <person name="Submissions S."/>
        </authorList>
    </citation>
    <scope>NUCLEOTIDE SEQUENCE [LARGE SCALE GENOMIC DNA]</scope>
    <source>
        <strain evidence="2">LP100</strain>
    </source>
</reference>